<evidence type="ECO:0000259" key="5">
    <source>
        <dbReference type="PROSITE" id="PS50240"/>
    </source>
</evidence>
<reference evidence="6" key="2">
    <citation type="submission" date="2025-05" db="UniProtKB">
        <authorList>
            <consortium name="EnsemblMetazoa"/>
        </authorList>
    </citation>
    <scope>IDENTIFICATION</scope>
    <source>
        <strain evidence="6">Foshan</strain>
    </source>
</reference>
<dbReference type="CDD" id="cd00190">
    <property type="entry name" value="Tryp_SPc"/>
    <property type="match status" value="2"/>
</dbReference>
<protein>
    <recommendedName>
        <fullName evidence="5">Peptidase S1 domain-containing protein</fullName>
    </recommendedName>
</protein>
<dbReference type="InterPro" id="IPR001314">
    <property type="entry name" value="Peptidase_S1A"/>
</dbReference>
<dbReference type="InterPro" id="IPR001254">
    <property type="entry name" value="Trypsin_dom"/>
</dbReference>
<feature type="domain" description="Peptidase S1" evidence="5">
    <location>
        <begin position="629"/>
        <end position="886"/>
    </location>
</feature>
<evidence type="ECO:0000256" key="1">
    <source>
        <dbReference type="ARBA" id="ARBA00023157"/>
    </source>
</evidence>
<dbReference type="SMART" id="SM00020">
    <property type="entry name" value="Tryp_SPc"/>
    <property type="match status" value="3"/>
</dbReference>
<keyword evidence="1" id="KW-1015">Disulfide bond</keyword>
<feature type="chain" id="PRO_5047515967" description="Peptidase S1 domain-containing protein" evidence="4">
    <location>
        <begin position="24"/>
        <end position="889"/>
    </location>
</feature>
<keyword evidence="2" id="KW-0325">Glycoprotein</keyword>
<dbReference type="RefSeq" id="XP_062710766.1">
    <property type="nucleotide sequence ID" value="XM_062854782.1"/>
</dbReference>
<evidence type="ECO:0000256" key="3">
    <source>
        <dbReference type="ARBA" id="ARBA00024195"/>
    </source>
</evidence>
<evidence type="ECO:0000313" key="6">
    <source>
        <dbReference type="EnsemblMetazoa" id="AALFPA23_007574.P10098"/>
    </source>
</evidence>
<sequence>MGALTVVGLALVLSMFIIRPTEGTGTCGERKLTASELIAYGYKARAGAWPWHGAMFHRHNLGVTKYACGVTILTEQFVLTAAHCTYDGWQRLPADRVFIKVGFSNLDSPEDHSRQFDVDKIIRHDDYDKETFENDIALLKLYSEITFTNYIQPVCLWQGDTQLSKIVSKIGYVVGWGLDEGYSLPKYLLEATMPIVSSKECRESDRWYYNKYYFESKTFCAGCHVGSHVSHGDSGGGLYLRMGSNWVLRGIVSNSKINASTLKVQADSYSIFTDVTYYLNWIKTKVPDIPYFAANTMLIIETETQQEREELVNLALILNAEAAESCGEKKMDAQQLIANGYKAFAGSWPWHGAMFHRYRKIGALYACGVTIMTERFVITAAHCTIDPNERQKLSANRVFIKVGISNLESPERHVQQHDVDMIIRHEEYDEVTFENDIALLKLYSEITYNNYIQPICLWQGDTQLSKIVSQVGYIVGWGLNEDYRMPQDLNEATVQIVSQRECIESDRSHFSKFSYASKTFCAGHRNGTQITQGDSGGGLFIRVGLNWVLRGIVSNARHDGSFLRLSEDSYVVFTDVAFYMSWIISKVTIMTSFTIDIEPIVEHPGSTSLASSGSQANLLEIANCGKDTYPSGTPEEVKGYLNQYPWLAIIEYINMKTLVLEDVCHGVLIHPSFLVTSAIVLKKRLAVIQSVRLNDYDLNTVTDIFQIDGKTIQTTATRIPVSGVFKHPDYDTPKFGNSIVLIKLDKPTTTTPICLAPRDATDLPKDKKFTIIGWKRNNRSEKPIIRNEVQLVNFADCRSKYAGEKIVLDSTGGQVCGTYSHNDDNSSCSHYLASAPFQYVKNGPFEGRYFLAAMLSFGHRNCRRDEYPNVFTNVAHYSEWIYEKVKQNE</sequence>
<dbReference type="Gene3D" id="2.40.10.10">
    <property type="entry name" value="Trypsin-like serine proteases"/>
    <property type="match status" value="4"/>
</dbReference>
<dbReference type="SUPFAM" id="SSF50494">
    <property type="entry name" value="Trypsin-like serine proteases"/>
    <property type="match status" value="3"/>
</dbReference>
<dbReference type="EnsemblMetazoa" id="AALFPA23_007574.R10098">
    <property type="protein sequence ID" value="AALFPA23_007574.P10098"/>
    <property type="gene ID" value="AALFPA23_007574"/>
</dbReference>
<dbReference type="PROSITE" id="PS00134">
    <property type="entry name" value="TRYPSIN_HIS"/>
    <property type="match status" value="2"/>
</dbReference>
<feature type="domain" description="Peptidase S1" evidence="5">
    <location>
        <begin position="337"/>
        <end position="588"/>
    </location>
</feature>
<dbReference type="InterPro" id="IPR009003">
    <property type="entry name" value="Peptidase_S1_PA"/>
</dbReference>
<proteinExistence type="inferred from homology"/>
<reference evidence="7" key="1">
    <citation type="journal article" date="2015" name="Proc. Natl. Acad. Sci. U.S.A.">
        <title>Genome sequence of the Asian Tiger mosquito, Aedes albopictus, reveals insights into its biology, genetics, and evolution.</title>
        <authorList>
            <person name="Chen X.G."/>
            <person name="Jiang X."/>
            <person name="Gu J."/>
            <person name="Xu M."/>
            <person name="Wu Y."/>
            <person name="Deng Y."/>
            <person name="Zhang C."/>
            <person name="Bonizzoni M."/>
            <person name="Dermauw W."/>
            <person name="Vontas J."/>
            <person name="Armbruster P."/>
            <person name="Huang X."/>
            <person name="Yang Y."/>
            <person name="Zhang H."/>
            <person name="He W."/>
            <person name="Peng H."/>
            <person name="Liu Y."/>
            <person name="Wu K."/>
            <person name="Chen J."/>
            <person name="Lirakis M."/>
            <person name="Topalis P."/>
            <person name="Van Leeuwen T."/>
            <person name="Hall A.B."/>
            <person name="Jiang X."/>
            <person name="Thorpe C."/>
            <person name="Mueller R.L."/>
            <person name="Sun C."/>
            <person name="Waterhouse R.M."/>
            <person name="Yan G."/>
            <person name="Tu Z.J."/>
            <person name="Fang X."/>
            <person name="James A.A."/>
        </authorList>
    </citation>
    <scope>NUCLEOTIDE SEQUENCE [LARGE SCALE GENOMIC DNA]</scope>
    <source>
        <strain evidence="7">Foshan</strain>
    </source>
</reference>
<dbReference type="PRINTS" id="PR00722">
    <property type="entry name" value="CHYMOTRYPSIN"/>
</dbReference>
<dbReference type="Pfam" id="PF00089">
    <property type="entry name" value="Trypsin"/>
    <property type="match status" value="3"/>
</dbReference>
<dbReference type="PANTHER" id="PTHR24256">
    <property type="entry name" value="TRYPTASE-RELATED"/>
    <property type="match status" value="1"/>
</dbReference>
<dbReference type="GeneID" id="134288868"/>
<dbReference type="Proteomes" id="UP000069940">
    <property type="component" value="Unassembled WGS sequence"/>
</dbReference>
<dbReference type="InterPro" id="IPR051487">
    <property type="entry name" value="Ser/Thr_Proteases_Immune/Dev"/>
</dbReference>
<accession>A0ABM1YBD6</accession>
<evidence type="ECO:0000313" key="7">
    <source>
        <dbReference type="Proteomes" id="UP000069940"/>
    </source>
</evidence>
<keyword evidence="7" id="KW-1185">Reference proteome</keyword>
<dbReference type="InterPro" id="IPR018114">
    <property type="entry name" value="TRYPSIN_HIS"/>
</dbReference>
<feature type="signal peptide" evidence="4">
    <location>
        <begin position="1"/>
        <end position="23"/>
    </location>
</feature>
<keyword evidence="4" id="KW-0732">Signal</keyword>
<organism evidence="6 7">
    <name type="scientific">Aedes albopictus</name>
    <name type="common">Asian tiger mosquito</name>
    <name type="synonym">Stegomyia albopicta</name>
    <dbReference type="NCBI Taxonomy" id="7160"/>
    <lineage>
        <taxon>Eukaryota</taxon>
        <taxon>Metazoa</taxon>
        <taxon>Ecdysozoa</taxon>
        <taxon>Arthropoda</taxon>
        <taxon>Hexapoda</taxon>
        <taxon>Insecta</taxon>
        <taxon>Pterygota</taxon>
        <taxon>Neoptera</taxon>
        <taxon>Endopterygota</taxon>
        <taxon>Diptera</taxon>
        <taxon>Nematocera</taxon>
        <taxon>Culicoidea</taxon>
        <taxon>Culicidae</taxon>
        <taxon>Culicinae</taxon>
        <taxon>Aedini</taxon>
        <taxon>Aedes</taxon>
        <taxon>Stegomyia</taxon>
    </lineage>
</organism>
<feature type="domain" description="Peptidase S1" evidence="5">
    <location>
        <begin position="38"/>
        <end position="287"/>
    </location>
</feature>
<comment type="similarity">
    <text evidence="3">Belongs to the peptidase S1 family. CLIP subfamily.</text>
</comment>
<evidence type="ECO:0000256" key="2">
    <source>
        <dbReference type="ARBA" id="ARBA00023180"/>
    </source>
</evidence>
<dbReference type="InterPro" id="IPR043504">
    <property type="entry name" value="Peptidase_S1_PA_chymotrypsin"/>
</dbReference>
<evidence type="ECO:0000256" key="4">
    <source>
        <dbReference type="SAM" id="SignalP"/>
    </source>
</evidence>
<name>A0ABM1YBD6_AEDAL</name>
<dbReference type="PROSITE" id="PS50240">
    <property type="entry name" value="TRYPSIN_DOM"/>
    <property type="match status" value="3"/>
</dbReference>